<evidence type="ECO:0000313" key="2">
    <source>
        <dbReference type="Proteomes" id="UP001595906"/>
    </source>
</evidence>
<accession>A0ABV8PRB0</accession>
<organism evidence="1 2">
    <name type="scientific">Parasediminibacterium paludis</name>
    <dbReference type="NCBI Taxonomy" id="908966"/>
    <lineage>
        <taxon>Bacteria</taxon>
        <taxon>Pseudomonadati</taxon>
        <taxon>Bacteroidota</taxon>
        <taxon>Chitinophagia</taxon>
        <taxon>Chitinophagales</taxon>
        <taxon>Chitinophagaceae</taxon>
        <taxon>Parasediminibacterium</taxon>
    </lineage>
</organism>
<evidence type="ECO:0000313" key="1">
    <source>
        <dbReference type="EMBL" id="MFC4230597.1"/>
    </source>
</evidence>
<sequence>MITIAKNTTASENLISKLQTGENVKVYNCFEDECDQIDLIFIDNGSKESFTLDVAKSYYGEDRNFITINALSKIMRAADGYPLEDVNF</sequence>
<proteinExistence type="predicted"/>
<comment type="caution">
    <text evidence="1">The sequence shown here is derived from an EMBL/GenBank/DDBJ whole genome shotgun (WGS) entry which is preliminary data.</text>
</comment>
<reference evidence="2" key="1">
    <citation type="journal article" date="2019" name="Int. J. Syst. Evol. Microbiol.">
        <title>The Global Catalogue of Microorganisms (GCM) 10K type strain sequencing project: providing services to taxonomists for standard genome sequencing and annotation.</title>
        <authorList>
            <consortium name="The Broad Institute Genomics Platform"/>
            <consortium name="The Broad Institute Genome Sequencing Center for Infectious Disease"/>
            <person name="Wu L."/>
            <person name="Ma J."/>
        </authorList>
    </citation>
    <scope>NUCLEOTIDE SEQUENCE [LARGE SCALE GENOMIC DNA]</scope>
    <source>
        <strain evidence="2">CECT 8010</strain>
    </source>
</reference>
<gene>
    <name evidence="1" type="ORF">ACFOW1_01755</name>
</gene>
<dbReference type="Proteomes" id="UP001595906">
    <property type="component" value="Unassembled WGS sequence"/>
</dbReference>
<dbReference type="EMBL" id="JBHSDC010000002">
    <property type="protein sequence ID" value="MFC4230597.1"/>
    <property type="molecule type" value="Genomic_DNA"/>
</dbReference>
<keyword evidence="2" id="KW-1185">Reference proteome</keyword>
<dbReference type="RefSeq" id="WP_379011868.1">
    <property type="nucleotide sequence ID" value="NZ_JBHSDC010000002.1"/>
</dbReference>
<protein>
    <submittedName>
        <fullName evidence="1">Uncharacterized protein</fullName>
    </submittedName>
</protein>
<name>A0ABV8PRB0_9BACT</name>